<proteinExistence type="predicted"/>
<dbReference type="RefSeq" id="WP_146844858.1">
    <property type="nucleotide sequence ID" value="NZ_BJWH01000003.1"/>
</dbReference>
<feature type="transmembrane region" description="Helical" evidence="1">
    <location>
        <begin position="55"/>
        <end position="75"/>
    </location>
</feature>
<feature type="transmembrane region" description="Helical" evidence="1">
    <location>
        <begin position="87"/>
        <end position="107"/>
    </location>
</feature>
<dbReference type="OrthoDB" id="4828886at2"/>
<dbReference type="EMBL" id="BJWH01000003">
    <property type="protein sequence ID" value="GEL97283.1"/>
    <property type="molecule type" value="Genomic_DNA"/>
</dbReference>
<sequence>MTERTSLPSPRPVARRCAIALAGLTTVGALAGVQGFLSGEFDPLVDRLTFVNGPLVPAVALAMCVGVPQGAALVLGLRRHARAPQAALGAGVVLTGWVVAQLPLIGWESPVQWTFFAVGLAETAAAARWRGFGTNGPGDAAAPGRA</sequence>
<keyword evidence="1" id="KW-0472">Membrane</keyword>
<keyword evidence="1" id="KW-1133">Transmembrane helix</keyword>
<accession>A0A511JI05</accession>
<protein>
    <recommendedName>
        <fullName evidence="4">DUF4345 domain-containing protein</fullName>
    </recommendedName>
</protein>
<gene>
    <name evidence="2" type="ORF">CTE05_08300</name>
</gene>
<dbReference type="AlphaFoldDB" id="A0A511JI05"/>
<keyword evidence="3" id="KW-1185">Reference proteome</keyword>
<comment type="caution">
    <text evidence="2">The sequence shown here is derived from an EMBL/GenBank/DDBJ whole genome shotgun (WGS) entry which is preliminary data.</text>
</comment>
<name>A0A511JI05_9CELL</name>
<evidence type="ECO:0000313" key="2">
    <source>
        <dbReference type="EMBL" id="GEL97283.1"/>
    </source>
</evidence>
<organism evidence="2 3">
    <name type="scientific">Cellulomonas terrae</name>
    <dbReference type="NCBI Taxonomy" id="311234"/>
    <lineage>
        <taxon>Bacteria</taxon>
        <taxon>Bacillati</taxon>
        <taxon>Actinomycetota</taxon>
        <taxon>Actinomycetes</taxon>
        <taxon>Micrococcales</taxon>
        <taxon>Cellulomonadaceae</taxon>
        <taxon>Cellulomonas</taxon>
    </lineage>
</organism>
<evidence type="ECO:0000313" key="3">
    <source>
        <dbReference type="Proteomes" id="UP000321049"/>
    </source>
</evidence>
<keyword evidence="1" id="KW-0812">Transmembrane</keyword>
<evidence type="ECO:0008006" key="4">
    <source>
        <dbReference type="Google" id="ProtNLM"/>
    </source>
</evidence>
<reference evidence="2 3" key="1">
    <citation type="submission" date="2019-07" db="EMBL/GenBank/DDBJ databases">
        <title>Whole genome shotgun sequence of Cellulomonas terrae NBRC 100819.</title>
        <authorList>
            <person name="Hosoyama A."/>
            <person name="Uohara A."/>
            <person name="Ohji S."/>
            <person name="Ichikawa N."/>
        </authorList>
    </citation>
    <scope>NUCLEOTIDE SEQUENCE [LARGE SCALE GENOMIC DNA]</scope>
    <source>
        <strain evidence="2 3">NBRC 100819</strain>
    </source>
</reference>
<dbReference type="Proteomes" id="UP000321049">
    <property type="component" value="Unassembled WGS sequence"/>
</dbReference>
<evidence type="ECO:0000256" key="1">
    <source>
        <dbReference type="SAM" id="Phobius"/>
    </source>
</evidence>